<dbReference type="WBParaSite" id="MCU_010056-RA">
    <property type="protein sequence ID" value="MCU_010056-RA"/>
    <property type="gene ID" value="MCU_010056"/>
</dbReference>
<organism evidence="1 2">
    <name type="scientific">Mesocestoides corti</name>
    <name type="common">Flatworm</name>
    <dbReference type="NCBI Taxonomy" id="53468"/>
    <lineage>
        <taxon>Eukaryota</taxon>
        <taxon>Metazoa</taxon>
        <taxon>Spiralia</taxon>
        <taxon>Lophotrochozoa</taxon>
        <taxon>Platyhelminthes</taxon>
        <taxon>Cestoda</taxon>
        <taxon>Eucestoda</taxon>
        <taxon>Cyclophyllidea</taxon>
        <taxon>Mesocestoididae</taxon>
        <taxon>Mesocestoides</taxon>
    </lineage>
</organism>
<gene>
    <name evidence="1" type="ORF">MCOS_LOCUS3035</name>
</gene>
<reference evidence="1 2" key="1">
    <citation type="submission" date="2018-10" db="EMBL/GenBank/DDBJ databases">
        <authorList>
            <consortium name="Pathogen Informatics"/>
        </authorList>
    </citation>
    <scope>NUCLEOTIDE SEQUENCE [LARGE SCALE GENOMIC DNA]</scope>
</reference>
<dbReference type="Proteomes" id="UP000267029">
    <property type="component" value="Unassembled WGS sequence"/>
</dbReference>
<accession>A0A0R3U851</accession>
<proteinExistence type="predicted"/>
<reference evidence="3" key="2">
    <citation type="submission" date="2019-11" db="UniProtKB">
        <authorList>
            <consortium name="WormBaseParasite"/>
        </authorList>
    </citation>
    <scope>IDENTIFICATION</scope>
</reference>
<dbReference type="OrthoDB" id="2014201at2759"/>
<dbReference type="AlphaFoldDB" id="A0A0R3U851"/>
<keyword evidence="2" id="KW-1185">Reference proteome</keyword>
<protein>
    <submittedName>
        <fullName evidence="3">Myotubularin phosphatase domain-containing protein</fullName>
    </submittedName>
</protein>
<dbReference type="STRING" id="53468.A0A0R3U851"/>
<evidence type="ECO:0000313" key="1">
    <source>
        <dbReference type="EMBL" id="VDD77032.1"/>
    </source>
</evidence>
<evidence type="ECO:0000313" key="3">
    <source>
        <dbReference type="WBParaSite" id="MCU_010056-RA"/>
    </source>
</evidence>
<dbReference type="EMBL" id="UXSR01000600">
    <property type="protein sequence ID" value="VDD77032.1"/>
    <property type="molecule type" value="Genomic_DNA"/>
</dbReference>
<evidence type="ECO:0000313" key="2">
    <source>
        <dbReference type="Proteomes" id="UP000267029"/>
    </source>
</evidence>
<name>A0A0R3U851_MESCO</name>
<sequence length="89" mass="10477">MVTEGLNTGRRAEEKLLRHLFTLVRLPKESEYFCDRHRPYPPPPDWRRSAWECGDIDYGGRDRFSNILARIRSTIQESDDDGMPIGIWL</sequence>